<evidence type="ECO:0000313" key="1">
    <source>
        <dbReference type="EMBL" id="SDR87589.1"/>
    </source>
</evidence>
<dbReference type="AlphaFoldDB" id="A0A1H1MNU0"/>
<dbReference type="EMBL" id="LT629751">
    <property type="protein sequence ID" value="SDR87589.1"/>
    <property type="molecule type" value="Genomic_DNA"/>
</dbReference>
<protein>
    <submittedName>
        <fullName evidence="1">Uncharacterized protein</fullName>
    </submittedName>
</protein>
<sequence length="149" mass="17251">MFMTYRHAELPLGTLFGDTRVQHWQFVEQDVHWPWFYIEFIREVGDDRISSMLMIPSVPALQRLLDEQDDRSWLAQALLVTPGHLNGSQRWLMEPLVEVSVASDEKDNQLGYVYRVEGGRSYSTHPYAEDADLQTSHVIFSAGEHLRSS</sequence>
<dbReference type="OrthoDB" id="7021542at2"/>
<keyword evidence="2" id="KW-1185">Reference proteome</keyword>
<gene>
    <name evidence="1" type="ORF">SAMN05216221_0543</name>
</gene>
<dbReference type="RefSeq" id="WP_090347500.1">
    <property type="nucleotide sequence ID" value="NZ_LT629751.1"/>
</dbReference>
<dbReference type="Proteomes" id="UP000243359">
    <property type="component" value="Chromosome I"/>
</dbReference>
<accession>A0A1H1MNU0</accession>
<organism evidence="1 2">
    <name type="scientific">Pseudomonas oryzae</name>
    <dbReference type="NCBI Taxonomy" id="1392877"/>
    <lineage>
        <taxon>Bacteria</taxon>
        <taxon>Pseudomonadati</taxon>
        <taxon>Pseudomonadota</taxon>
        <taxon>Gammaproteobacteria</taxon>
        <taxon>Pseudomonadales</taxon>
        <taxon>Pseudomonadaceae</taxon>
        <taxon>Pseudomonas</taxon>
    </lineage>
</organism>
<name>A0A1H1MNU0_9PSED</name>
<reference evidence="2" key="1">
    <citation type="submission" date="2016-10" db="EMBL/GenBank/DDBJ databases">
        <authorList>
            <person name="Varghese N."/>
            <person name="Submissions S."/>
        </authorList>
    </citation>
    <scope>NUCLEOTIDE SEQUENCE [LARGE SCALE GENOMIC DNA]</scope>
    <source>
        <strain evidence="2">KCTC 32247</strain>
    </source>
</reference>
<proteinExistence type="predicted"/>
<evidence type="ECO:0000313" key="2">
    <source>
        <dbReference type="Proteomes" id="UP000243359"/>
    </source>
</evidence>